<reference evidence="1 2" key="1">
    <citation type="submission" date="2020-08" db="EMBL/GenBank/DDBJ databases">
        <title>Whole genome shotgun sequence of Actinoplanes ianthinogenes NBRC 13996.</title>
        <authorList>
            <person name="Komaki H."/>
            <person name="Tamura T."/>
        </authorList>
    </citation>
    <scope>NUCLEOTIDE SEQUENCE [LARGE SCALE GENOMIC DNA]</scope>
    <source>
        <strain evidence="1 2">NBRC 13996</strain>
    </source>
</reference>
<dbReference type="Proteomes" id="UP000676967">
    <property type="component" value="Chromosome"/>
</dbReference>
<dbReference type="EMBL" id="AP023356">
    <property type="protein sequence ID" value="BCJ43593.1"/>
    <property type="molecule type" value="Genomic_DNA"/>
</dbReference>
<organism evidence="1 2">
    <name type="scientific">Actinoplanes ianthinogenes</name>
    <dbReference type="NCBI Taxonomy" id="122358"/>
    <lineage>
        <taxon>Bacteria</taxon>
        <taxon>Bacillati</taxon>
        <taxon>Actinomycetota</taxon>
        <taxon>Actinomycetes</taxon>
        <taxon>Micromonosporales</taxon>
        <taxon>Micromonosporaceae</taxon>
        <taxon>Actinoplanes</taxon>
    </lineage>
</organism>
<name>A0ABM7LW81_9ACTN</name>
<accession>A0ABM7LW81</accession>
<protein>
    <submittedName>
        <fullName evidence="1">Uncharacterized protein</fullName>
    </submittedName>
</protein>
<gene>
    <name evidence="1" type="ORF">Aiant_42500</name>
</gene>
<evidence type="ECO:0000313" key="1">
    <source>
        <dbReference type="EMBL" id="BCJ43593.1"/>
    </source>
</evidence>
<keyword evidence="2" id="KW-1185">Reference proteome</keyword>
<sequence>MENGFCFTGRGGPTVNRIDVSNVDTFRTGSFSVSEPSAAGDAASNARSWRGLREHLPAGRAAPPRTVGVKE</sequence>
<evidence type="ECO:0000313" key="2">
    <source>
        <dbReference type="Proteomes" id="UP000676967"/>
    </source>
</evidence>
<proteinExistence type="predicted"/>